<sequence>MPRSVRDLRTPLPVRRVLGMDAGRSTVRRRRSPEAQSLARSSSSVALRGCGPAGVRGARRTVDRTLVTTSARWDSMHDPVLLCNMIPCTNMDMTTETIFQLTDLAQRRTEFVEAARRGGARLRDKDGTSLVMLPESRVLVLEGLSLWNSAYLRLEQLIRRGETPTVSDFGELAWLRAFDSDDLNEFVSDLHDALVAARADDNLEVIEALVHEWRVTAAQLSDPLRRSILTGTMDPDRDLATAHRPNG</sequence>
<protein>
    <recommendedName>
        <fullName evidence="4">Prevent-host-death family protein</fullName>
    </recommendedName>
</protein>
<evidence type="ECO:0008006" key="4">
    <source>
        <dbReference type="Google" id="ProtNLM"/>
    </source>
</evidence>
<accession>A0A3N2CUD3</accession>
<dbReference type="Proteomes" id="UP000281738">
    <property type="component" value="Unassembled WGS sequence"/>
</dbReference>
<proteinExistence type="predicted"/>
<gene>
    <name evidence="2" type="ORF">EDD33_2004</name>
</gene>
<evidence type="ECO:0000313" key="3">
    <source>
        <dbReference type="Proteomes" id="UP000281738"/>
    </source>
</evidence>
<name>A0A3N2CUD3_9ACTN</name>
<feature type="region of interest" description="Disordered" evidence="1">
    <location>
        <begin position="19"/>
        <end position="52"/>
    </location>
</feature>
<evidence type="ECO:0000313" key="2">
    <source>
        <dbReference type="EMBL" id="ROR91143.1"/>
    </source>
</evidence>
<feature type="compositionally biased region" description="Low complexity" evidence="1">
    <location>
        <begin position="37"/>
        <end position="48"/>
    </location>
</feature>
<evidence type="ECO:0000256" key="1">
    <source>
        <dbReference type="SAM" id="MobiDB-lite"/>
    </source>
</evidence>
<dbReference type="EMBL" id="RKHO01000001">
    <property type="protein sequence ID" value="ROR91143.1"/>
    <property type="molecule type" value="Genomic_DNA"/>
</dbReference>
<comment type="caution">
    <text evidence="2">The sequence shown here is derived from an EMBL/GenBank/DDBJ whole genome shotgun (WGS) entry which is preliminary data.</text>
</comment>
<reference evidence="2 3" key="1">
    <citation type="submission" date="2018-11" db="EMBL/GenBank/DDBJ databases">
        <title>Sequencing the genomes of 1000 actinobacteria strains.</title>
        <authorList>
            <person name="Klenk H.-P."/>
        </authorList>
    </citation>
    <scope>NUCLEOTIDE SEQUENCE [LARGE SCALE GENOMIC DNA]</scope>
    <source>
        <strain evidence="2 3">DSM 12652</strain>
    </source>
</reference>
<organism evidence="2 3">
    <name type="scientific">Nocardioides aurantiacus</name>
    <dbReference type="NCBI Taxonomy" id="86796"/>
    <lineage>
        <taxon>Bacteria</taxon>
        <taxon>Bacillati</taxon>
        <taxon>Actinomycetota</taxon>
        <taxon>Actinomycetes</taxon>
        <taxon>Propionibacteriales</taxon>
        <taxon>Nocardioidaceae</taxon>
        <taxon>Nocardioides</taxon>
    </lineage>
</organism>
<keyword evidence="3" id="KW-1185">Reference proteome</keyword>
<dbReference type="AlphaFoldDB" id="A0A3N2CUD3"/>